<protein>
    <submittedName>
        <fullName evidence="1">Uncharacterized protein</fullName>
    </submittedName>
</protein>
<dbReference type="EMBL" id="AMZN01000052">
    <property type="protein sequence ID" value="ELR70505.1"/>
    <property type="molecule type" value="Genomic_DNA"/>
</dbReference>
<name>L8JNT7_9BACT</name>
<accession>L8JNT7</accession>
<evidence type="ECO:0000313" key="2">
    <source>
        <dbReference type="Proteomes" id="UP000011135"/>
    </source>
</evidence>
<organism evidence="1 2">
    <name type="scientific">Fulvivirga imtechensis AK7</name>
    <dbReference type="NCBI Taxonomy" id="1237149"/>
    <lineage>
        <taxon>Bacteria</taxon>
        <taxon>Pseudomonadati</taxon>
        <taxon>Bacteroidota</taxon>
        <taxon>Cytophagia</taxon>
        <taxon>Cytophagales</taxon>
        <taxon>Fulvivirgaceae</taxon>
        <taxon>Fulvivirga</taxon>
    </lineage>
</organism>
<sequence>MFCISVAIVYQMARKHLNKQQIIEAAKKLISAKRDVIAYSNNQTSREELNDLY</sequence>
<proteinExistence type="predicted"/>
<evidence type="ECO:0000313" key="1">
    <source>
        <dbReference type="EMBL" id="ELR70505.1"/>
    </source>
</evidence>
<dbReference type="Proteomes" id="UP000011135">
    <property type="component" value="Unassembled WGS sequence"/>
</dbReference>
<gene>
    <name evidence="1" type="ORF">C900_03664</name>
</gene>
<keyword evidence="2" id="KW-1185">Reference proteome</keyword>
<dbReference type="AlphaFoldDB" id="L8JNT7"/>
<reference evidence="1 2" key="1">
    <citation type="submission" date="2012-12" db="EMBL/GenBank/DDBJ databases">
        <title>Genome assembly of Fulvivirga imtechensis AK7.</title>
        <authorList>
            <person name="Nupur N."/>
            <person name="Khatri I."/>
            <person name="Kumar R."/>
            <person name="Subramanian S."/>
            <person name="Pinnaka A."/>
        </authorList>
    </citation>
    <scope>NUCLEOTIDE SEQUENCE [LARGE SCALE GENOMIC DNA]</scope>
    <source>
        <strain evidence="1 2">AK7</strain>
    </source>
</reference>
<comment type="caution">
    <text evidence="1">The sequence shown here is derived from an EMBL/GenBank/DDBJ whole genome shotgun (WGS) entry which is preliminary data.</text>
</comment>